<evidence type="ECO:0000313" key="2">
    <source>
        <dbReference type="Proteomes" id="UP001205337"/>
    </source>
</evidence>
<keyword evidence="2" id="KW-1185">Reference proteome</keyword>
<gene>
    <name evidence="1" type="ORF">NUH29_05295</name>
</gene>
<organism evidence="1 2">
    <name type="scientific">Protaetiibacter mangrovi</name>
    <dbReference type="NCBI Taxonomy" id="2970926"/>
    <lineage>
        <taxon>Bacteria</taxon>
        <taxon>Bacillati</taxon>
        <taxon>Actinomycetota</taxon>
        <taxon>Actinomycetes</taxon>
        <taxon>Micrococcales</taxon>
        <taxon>Microbacteriaceae</taxon>
        <taxon>Protaetiibacter</taxon>
    </lineage>
</organism>
<dbReference type="Proteomes" id="UP001205337">
    <property type="component" value="Unassembled WGS sequence"/>
</dbReference>
<reference evidence="1 2" key="1">
    <citation type="submission" date="2022-08" db="EMBL/GenBank/DDBJ databases">
        <authorList>
            <person name="Li F."/>
        </authorList>
    </citation>
    <scope>NUCLEOTIDE SEQUENCE [LARGE SCALE GENOMIC DNA]</scope>
    <source>
        <strain evidence="1 2">10F1B-8-1</strain>
    </source>
</reference>
<proteinExistence type="predicted"/>
<dbReference type="EMBL" id="JANTHX010000005">
    <property type="protein sequence ID" value="MCS0498965.1"/>
    <property type="molecule type" value="Genomic_DNA"/>
</dbReference>
<evidence type="ECO:0000313" key="1">
    <source>
        <dbReference type="EMBL" id="MCS0498965.1"/>
    </source>
</evidence>
<sequence>MSRVPEIEHPREPSYDTFADIPDYASLRAAVDAGDWRGLEVGLDSLPADEATYAMTLLAEVAGIEAVLEIEHAAHAESAHIATLLAMRRTVQAWEARTRRQSADVEPERFAAFLSLLRESEIMLIAVCGAHPNFAPAWAARITNARGLQLGASEMRRRARRHADLSPHDLTAQGAQLQYLLPKWFGTDDDAAAFARGCAAAAPEGSTAPAIVAVYHLERWLETGGRAAGTAYLSRPEVLAELRASAARSVLHVAYRPTPLGVVAHSAFLMAFWLAGAHADAAVHVRALDGRASEFPWRYAIDEPSELGRIRAEILSQETAARR</sequence>
<comment type="caution">
    <text evidence="1">The sequence shown here is derived from an EMBL/GenBank/DDBJ whole genome shotgun (WGS) entry which is preliminary data.</text>
</comment>
<dbReference type="RefSeq" id="WP_258797983.1">
    <property type="nucleotide sequence ID" value="NZ_JANTHX010000005.1"/>
</dbReference>
<protein>
    <submittedName>
        <fullName evidence="1">Uncharacterized protein</fullName>
    </submittedName>
</protein>
<name>A0ABT1ZE36_9MICO</name>
<accession>A0ABT1ZE36</accession>